<organism evidence="2 3">
    <name type="scientific">Zootermopsis nevadensis</name>
    <name type="common">Dampwood termite</name>
    <dbReference type="NCBI Taxonomy" id="136037"/>
    <lineage>
        <taxon>Eukaryota</taxon>
        <taxon>Metazoa</taxon>
        <taxon>Ecdysozoa</taxon>
        <taxon>Arthropoda</taxon>
        <taxon>Hexapoda</taxon>
        <taxon>Insecta</taxon>
        <taxon>Pterygota</taxon>
        <taxon>Neoptera</taxon>
        <taxon>Polyneoptera</taxon>
        <taxon>Dictyoptera</taxon>
        <taxon>Blattodea</taxon>
        <taxon>Blattoidea</taxon>
        <taxon>Termitoidae</taxon>
        <taxon>Termopsidae</taxon>
        <taxon>Zootermopsis</taxon>
    </lineage>
</organism>
<protein>
    <submittedName>
        <fullName evidence="2">Uncharacterized protein</fullName>
    </submittedName>
</protein>
<dbReference type="Proteomes" id="UP000027135">
    <property type="component" value="Unassembled WGS sequence"/>
</dbReference>
<accession>A0A067R3J9</accession>
<feature type="compositionally biased region" description="Low complexity" evidence="1">
    <location>
        <begin position="38"/>
        <end position="52"/>
    </location>
</feature>
<feature type="region of interest" description="Disordered" evidence="1">
    <location>
        <begin position="1"/>
        <end position="52"/>
    </location>
</feature>
<name>A0A067R3J9_ZOONE</name>
<keyword evidence="3" id="KW-1185">Reference proteome</keyword>
<dbReference type="EMBL" id="KK852729">
    <property type="protein sequence ID" value="KDR17586.1"/>
    <property type="molecule type" value="Genomic_DNA"/>
</dbReference>
<gene>
    <name evidence="2" type="ORF">L798_08496</name>
</gene>
<evidence type="ECO:0000313" key="3">
    <source>
        <dbReference type="Proteomes" id="UP000027135"/>
    </source>
</evidence>
<dbReference type="InParanoid" id="A0A067R3J9"/>
<evidence type="ECO:0000313" key="2">
    <source>
        <dbReference type="EMBL" id="KDR17586.1"/>
    </source>
</evidence>
<evidence type="ECO:0000256" key="1">
    <source>
        <dbReference type="SAM" id="MobiDB-lite"/>
    </source>
</evidence>
<reference evidence="2 3" key="1">
    <citation type="journal article" date="2014" name="Nat. Commun.">
        <title>Molecular traces of alternative social organization in a termite genome.</title>
        <authorList>
            <person name="Terrapon N."/>
            <person name="Li C."/>
            <person name="Robertson H.M."/>
            <person name="Ji L."/>
            <person name="Meng X."/>
            <person name="Booth W."/>
            <person name="Chen Z."/>
            <person name="Childers C.P."/>
            <person name="Glastad K.M."/>
            <person name="Gokhale K."/>
            <person name="Gowin J."/>
            <person name="Gronenberg W."/>
            <person name="Hermansen R.A."/>
            <person name="Hu H."/>
            <person name="Hunt B.G."/>
            <person name="Huylmans A.K."/>
            <person name="Khalil S.M."/>
            <person name="Mitchell R.D."/>
            <person name="Munoz-Torres M.C."/>
            <person name="Mustard J.A."/>
            <person name="Pan H."/>
            <person name="Reese J.T."/>
            <person name="Scharf M.E."/>
            <person name="Sun F."/>
            <person name="Vogel H."/>
            <person name="Xiao J."/>
            <person name="Yang W."/>
            <person name="Yang Z."/>
            <person name="Yang Z."/>
            <person name="Zhou J."/>
            <person name="Zhu J."/>
            <person name="Brent C.S."/>
            <person name="Elsik C.G."/>
            <person name="Goodisman M.A."/>
            <person name="Liberles D.A."/>
            <person name="Roe R.M."/>
            <person name="Vargo E.L."/>
            <person name="Vilcinskas A."/>
            <person name="Wang J."/>
            <person name="Bornberg-Bauer E."/>
            <person name="Korb J."/>
            <person name="Zhang G."/>
            <person name="Liebig J."/>
        </authorList>
    </citation>
    <scope>NUCLEOTIDE SEQUENCE [LARGE SCALE GENOMIC DNA]</scope>
    <source>
        <tissue evidence="2">Whole organism</tissue>
    </source>
</reference>
<proteinExistence type="predicted"/>
<sequence length="52" mass="5738">MSKISPLTISPRKQPIKPWRTELDPRRYSVAPPMNMLPSNGPNSSSGSKSTI</sequence>
<dbReference type="AlphaFoldDB" id="A0A067R3J9"/>